<dbReference type="InterPro" id="IPR039420">
    <property type="entry name" value="WalR-like"/>
</dbReference>
<dbReference type="STRING" id="596151.DesfrDRAFT_0995"/>
<gene>
    <name evidence="8" type="ORF">DesfrDRAFT_0995</name>
</gene>
<dbReference type="AlphaFoldDB" id="E1JTP6"/>
<dbReference type="PANTHER" id="PTHR43214">
    <property type="entry name" value="TWO-COMPONENT RESPONSE REGULATOR"/>
    <property type="match status" value="1"/>
</dbReference>
<dbReference type="OrthoDB" id="9780312at2"/>
<evidence type="ECO:0000256" key="2">
    <source>
        <dbReference type="ARBA" id="ARBA00023015"/>
    </source>
</evidence>
<keyword evidence="2" id="KW-0805">Transcription regulation</keyword>
<dbReference type="SUPFAM" id="SSF46894">
    <property type="entry name" value="C-terminal effector domain of the bipartite response regulators"/>
    <property type="match status" value="1"/>
</dbReference>
<evidence type="ECO:0000256" key="5">
    <source>
        <dbReference type="PROSITE-ProRule" id="PRU00169"/>
    </source>
</evidence>
<evidence type="ECO:0000256" key="4">
    <source>
        <dbReference type="ARBA" id="ARBA00023163"/>
    </source>
</evidence>
<accession>E1JTP6</accession>
<dbReference type="InterPro" id="IPR000792">
    <property type="entry name" value="Tscrpt_reg_LuxR_C"/>
</dbReference>
<dbReference type="CDD" id="cd06170">
    <property type="entry name" value="LuxR_C_like"/>
    <property type="match status" value="1"/>
</dbReference>
<evidence type="ECO:0000256" key="3">
    <source>
        <dbReference type="ARBA" id="ARBA00023125"/>
    </source>
</evidence>
<dbReference type="PRINTS" id="PR00038">
    <property type="entry name" value="HTHLUXR"/>
</dbReference>
<dbReference type="InterPro" id="IPR011006">
    <property type="entry name" value="CheY-like_superfamily"/>
</dbReference>
<dbReference type="RefSeq" id="WP_005991696.1">
    <property type="nucleotide sequence ID" value="NZ_AECZ01000005.1"/>
</dbReference>
<proteinExistence type="predicted"/>
<dbReference type="SMART" id="SM00448">
    <property type="entry name" value="REC"/>
    <property type="match status" value="1"/>
</dbReference>
<evidence type="ECO:0000259" key="6">
    <source>
        <dbReference type="PROSITE" id="PS50043"/>
    </source>
</evidence>
<dbReference type="InterPro" id="IPR016032">
    <property type="entry name" value="Sig_transdc_resp-reg_C-effctor"/>
</dbReference>
<dbReference type="PANTHER" id="PTHR43214:SF41">
    <property type="entry name" value="NITRATE_NITRITE RESPONSE REGULATOR PROTEIN NARP"/>
    <property type="match status" value="1"/>
</dbReference>
<dbReference type="Proteomes" id="UP000006250">
    <property type="component" value="Unassembled WGS sequence"/>
</dbReference>
<feature type="modified residue" description="4-aspartylphosphate" evidence="5">
    <location>
        <position position="56"/>
    </location>
</feature>
<organism evidence="8 9">
    <name type="scientific">Solidesulfovibrio fructosivorans JJ]</name>
    <dbReference type="NCBI Taxonomy" id="596151"/>
    <lineage>
        <taxon>Bacteria</taxon>
        <taxon>Pseudomonadati</taxon>
        <taxon>Thermodesulfobacteriota</taxon>
        <taxon>Desulfovibrionia</taxon>
        <taxon>Desulfovibrionales</taxon>
        <taxon>Desulfovibrionaceae</taxon>
        <taxon>Solidesulfovibrio</taxon>
    </lineage>
</organism>
<evidence type="ECO:0000313" key="9">
    <source>
        <dbReference type="Proteomes" id="UP000006250"/>
    </source>
</evidence>
<keyword evidence="4" id="KW-0804">Transcription</keyword>
<dbReference type="Gene3D" id="3.40.50.2300">
    <property type="match status" value="1"/>
</dbReference>
<dbReference type="GO" id="GO:0000160">
    <property type="term" value="P:phosphorelay signal transduction system"/>
    <property type="evidence" value="ECO:0007669"/>
    <property type="project" value="InterPro"/>
</dbReference>
<dbReference type="InterPro" id="IPR001789">
    <property type="entry name" value="Sig_transdc_resp-reg_receiver"/>
</dbReference>
<feature type="domain" description="Response regulatory" evidence="7">
    <location>
        <begin position="5"/>
        <end position="121"/>
    </location>
</feature>
<dbReference type="SMART" id="SM00421">
    <property type="entry name" value="HTH_LUXR"/>
    <property type="match status" value="1"/>
</dbReference>
<dbReference type="EMBL" id="AECZ01000005">
    <property type="protein sequence ID" value="EFL52175.1"/>
    <property type="molecule type" value="Genomic_DNA"/>
</dbReference>
<keyword evidence="9" id="KW-1185">Reference proteome</keyword>
<sequence>MGTKRILIVDDHPLFREGLKTILRRDAGIVIAGEAGSATEAVRRARACAPDVALLDISLPDRSGMQLVRELRALLPDLGILMVSMHTKVDYIIEAVKAGANGYVTKDAAADQLLEALRQVGRGAFYLDPTISQEVSRELLVGSPKAQAAPANAYDNLTAREREVMRMVVEGLTTKEVAEALAISVKTAEHHRCNLMRKLGLQNSVELVRYASRLGLID</sequence>
<dbReference type="eggNOG" id="COG2197">
    <property type="taxonomic scope" value="Bacteria"/>
</dbReference>
<evidence type="ECO:0000313" key="8">
    <source>
        <dbReference type="EMBL" id="EFL52175.1"/>
    </source>
</evidence>
<keyword evidence="3" id="KW-0238">DNA-binding</keyword>
<dbReference type="PROSITE" id="PS50110">
    <property type="entry name" value="RESPONSE_REGULATORY"/>
    <property type="match status" value="1"/>
</dbReference>
<evidence type="ECO:0000256" key="1">
    <source>
        <dbReference type="ARBA" id="ARBA00022553"/>
    </source>
</evidence>
<name>E1JTP6_SOLFR</name>
<dbReference type="Pfam" id="PF00072">
    <property type="entry name" value="Response_reg"/>
    <property type="match status" value="1"/>
</dbReference>
<dbReference type="SUPFAM" id="SSF52172">
    <property type="entry name" value="CheY-like"/>
    <property type="match status" value="1"/>
</dbReference>
<dbReference type="InterPro" id="IPR058245">
    <property type="entry name" value="NreC/VraR/RcsB-like_REC"/>
</dbReference>
<dbReference type="GO" id="GO:0006355">
    <property type="term" value="P:regulation of DNA-templated transcription"/>
    <property type="evidence" value="ECO:0007669"/>
    <property type="project" value="InterPro"/>
</dbReference>
<protein>
    <submittedName>
        <fullName evidence="8">Two component transcriptional regulator, LuxR family</fullName>
    </submittedName>
</protein>
<dbReference type="PROSITE" id="PS50043">
    <property type="entry name" value="HTH_LUXR_2"/>
    <property type="match status" value="1"/>
</dbReference>
<keyword evidence="1 5" id="KW-0597">Phosphoprotein</keyword>
<dbReference type="CDD" id="cd17535">
    <property type="entry name" value="REC_NarL-like"/>
    <property type="match status" value="1"/>
</dbReference>
<comment type="caution">
    <text evidence="8">The sequence shown here is derived from an EMBL/GenBank/DDBJ whole genome shotgun (WGS) entry which is preliminary data.</text>
</comment>
<feature type="domain" description="HTH luxR-type" evidence="6">
    <location>
        <begin position="150"/>
        <end position="215"/>
    </location>
</feature>
<dbReference type="Pfam" id="PF00196">
    <property type="entry name" value="GerE"/>
    <property type="match status" value="1"/>
</dbReference>
<evidence type="ECO:0000259" key="7">
    <source>
        <dbReference type="PROSITE" id="PS50110"/>
    </source>
</evidence>
<dbReference type="GO" id="GO:0003677">
    <property type="term" value="F:DNA binding"/>
    <property type="evidence" value="ECO:0007669"/>
    <property type="project" value="UniProtKB-KW"/>
</dbReference>
<reference evidence="8 9" key="1">
    <citation type="submission" date="2010-08" db="EMBL/GenBank/DDBJ databases">
        <title>The draft genome of Desulfovibrio fructosovorans JJ.</title>
        <authorList>
            <consortium name="US DOE Joint Genome Institute (JGI-PGF)"/>
            <person name="Lucas S."/>
            <person name="Copeland A."/>
            <person name="Lapidus A."/>
            <person name="Cheng J.-F."/>
            <person name="Bruce D."/>
            <person name="Goodwin L."/>
            <person name="Pitluck S."/>
            <person name="Land M.L."/>
            <person name="Hauser L."/>
            <person name="Chang Y.-J."/>
            <person name="Jeffries C."/>
            <person name="Wall J.D."/>
            <person name="Stahl D.A."/>
            <person name="Arkin A.P."/>
            <person name="Dehal P."/>
            <person name="Stolyar S.M."/>
            <person name="Hazen T.C."/>
            <person name="Woyke T.J."/>
        </authorList>
    </citation>
    <scope>NUCLEOTIDE SEQUENCE [LARGE SCALE GENOMIC DNA]</scope>
    <source>
        <strain evidence="8 9">JJ</strain>
    </source>
</reference>